<evidence type="ECO:0000256" key="1">
    <source>
        <dbReference type="SAM" id="MobiDB-lite"/>
    </source>
</evidence>
<organism evidence="2 3">
    <name type="scientific">Athelia psychrophila</name>
    <dbReference type="NCBI Taxonomy" id="1759441"/>
    <lineage>
        <taxon>Eukaryota</taxon>
        <taxon>Fungi</taxon>
        <taxon>Dikarya</taxon>
        <taxon>Basidiomycota</taxon>
        <taxon>Agaricomycotina</taxon>
        <taxon>Agaricomycetes</taxon>
        <taxon>Agaricomycetidae</taxon>
        <taxon>Atheliales</taxon>
        <taxon>Atheliaceae</taxon>
        <taxon>Athelia</taxon>
    </lineage>
</organism>
<feature type="region of interest" description="Disordered" evidence="1">
    <location>
        <begin position="274"/>
        <end position="310"/>
    </location>
</feature>
<feature type="compositionally biased region" description="Low complexity" evidence="1">
    <location>
        <begin position="283"/>
        <end position="296"/>
    </location>
</feature>
<gene>
    <name evidence="2" type="ORF">FIBSPDRAFT_942843</name>
</gene>
<sequence>MFQVPAAVVAAGLLGCRGDAEECRERDLTGRDSDRFLSVYSPGVLADSEVLDRSSSSIIIPDGSHYFISTLIPVYPNDVRVLLGNFMPQDPYMFYVAFGHVTSPFLYLQAFRLQADPEADQVHKILGGIQGNKICEWFTTNHKHIQKLTFTQFMAEVCAEFLDSDWLKEAEQDLLVMVRGDSSFKEFIHSLEATNSKLIQMTAHLSKDCLKQQLLVGTLKSLCIRVNTAKINVIIMDYKLWKEEVRHINDMLTTIQEEFADTLKKACVSTHTTSALSKPSRKANTSSNNASTSSNNKLSAGGAPSVKPPP</sequence>
<evidence type="ECO:0000313" key="3">
    <source>
        <dbReference type="Proteomes" id="UP000076532"/>
    </source>
</evidence>
<reference evidence="2 3" key="1">
    <citation type="journal article" date="2016" name="Mol. Biol. Evol.">
        <title>Comparative Genomics of Early-Diverging Mushroom-Forming Fungi Provides Insights into the Origins of Lignocellulose Decay Capabilities.</title>
        <authorList>
            <person name="Nagy L.G."/>
            <person name="Riley R."/>
            <person name="Tritt A."/>
            <person name="Adam C."/>
            <person name="Daum C."/>
            <person name="Floudas D."/>
            <person name="Sun H."/>
            <person name="Yadav J.S."/>
            <person name="Pangilinan J."/>
            <person name="Larsson K.H."/>
            <person name="Matsuura K."/>
            <person name="Barry K."/>
            <person name="Labutti K."/>
            <person name="Kuo R."/>
            <person name="Ohm R.A."/>
            <person name="Bhattacharya S.S."/>
            <person name="Shirouzu T."/>
            <person name="Yoshinaga Y."/>
            <person name="Martin F.M."/>
            <person name="Grigoriev I.V."/>
            <person name="Hibbett D.S."/>
        </authorList>
    </citation>
    <scope>NUCLEOTIDE SEQUENCE [LARGE SCALE GENOMIC DNA]</scope>
    <source>
        <strain evidence="2 3">CBS 109695</strain>
    </source>
</reference>
<keyword evidence="3" id="KW-1185">Reference proteome</keyword>
<dbReference type="AlphaFoldDB" id="A0A166XGH4"/>
<evidence type="ECO:0000313" key="2">
    <source>
        <dbReference type="EMBL" id="KZP34757.1"/>
    </source>
</evidence>
<dbReference type="Proteomes" id="UP000076532">
    <property type="component" value="Unassembled WGS sequence"/>
</dbReference>
<proteinExistence type="predicted"/>
<dbReference type="EMBL" id="KV417480">
    <property type="protein sequence ID" value="KZP34757.1"/>
    <property type="molecule type" value="Genomic_DNA"/>
</dbReference>
<accession>A0A166XGH4</accession>
<dbReference type="OrthoDB" id="2369050at2759"/>
<protein>
    <submittedName>
        <fullName evidence="2">Uncharacterized protein</fullName>
    </submittedName>
</protein>
<name>A0A166XGH4_9AGAM</name>